<name>A0A1S2LW64_9BACI</name>
<dbReference type="PANTHER" id="PTHR41786:SF1">
    <property type="entry name" value="6-HYDROXYMETHYLPTERIN DIPHOSPHOKINASE MPTE-LIKE DOMAIN-CONTAINING PROTEIN"/>
    <property type="match status" value="1"/>
</dbReference>
<dbReference type="EMBL" id="MLQR01000004">
    <property type="protein sequence ID" value="OIJ16768.1"/>
    <property type="molecule type" value="Genomic_DNA"/>
</dbReference>
<organism evidence="2 3">
    <name type="scientific">Anaerobacillus alkalilacustris</name>
    <dbReference type="NCBI Taxonomy" id="393763"/>
    <lineage>
        <taxon>Bacteria</taxon>
        <taxon>Bacillati</taxon>
        <taxon>Bacillota</taxon>
        <taxon>Bacilli</taxon>
        <taxon>Bacillales</taxon>
        <taxon>Bacillaceae</taxon>
        <taxon>Anaerobacillus</taxon>
    </lineage>
</organism>
<dbReference type="PANTHER" id="PTHR41786">
    <property type="entry name" value="MOTILITY ACCESSORY FACTOR MAF"/>
    <property type="match status" value="1"/>
</dbReference>
<evidence type="ECO:0000259" key="1">
    <source>
        <dbReference type="Pfam" id="PF01973"/>
    </source>
</evidence>
<dbReference type="InterPro" id="IPR002826">
    <property type="entry name" value="MptE-like"/>
</dbReference>
<gene>
    <name evidence="2" type="ORF">BKP37_05965</name>
</gene>
<evidence type="ECO:0000313" key="3">
    <source>
        <dbReference type="Proteomes" id="UP000179524"/>
    </source>
</evidence>
<dbReference type="Proteomes" id="UP000179524">
    <property type="component" value="Unassembled WGS sequence"/>
</dbReference>
<dbReference type="Pfam" id="PF01973">
    <property type="entry name" value="MptE-like"/>
    <property type="match status" value="1"/>
</dbReference>
<dbReference type="AlphaFoldDB" id="A0A1S2LW64"/>
<evidence type="ECO:0000313" key="2">
    <source>
        <dbReference type="EMBL" id="OIJ16768.1"/>
    </source>
</evidence>
<keyword evidence="3" id="KW-1185">Reference proteome</keyword>
<accession>A0A1S2LW64</accession>
<proteinExistence type="predicted"/>
<feature type="domain" description="6-hydroxymethylpterin diphosphokinase MptE-like" evidence="1">
    <location>
        <begin position="215"/>
        <end position="385"/>
    </location>
</feature>
<dbReference type="RefSeq" id="WP_071308753.1">
    <property type="nucleotide sequence ID" value="NZ_MLQR01000004.1"/>
</dbReference>
<protein>
    <recommendedName>
        <fullName evidence="1">6-hydroxymethylpterin diphosphokinase MptE-like domain-containing protein</fullName>
    </recommendedName>
</protein>
<comment type="caution">
    <text evidence="2">The sequence shown here is derived from an EMBL/GenBank/DDBJ whole genome shotgun (WGS) entry which is preliminary data.</text>
</comment>
<dbReference type="OrthoDB" id="5291305at2"/>
<reference evidence="2 3" key="1">
    <citation type="submission" date="2016-10" db="EMBL/GenBank/DDBJ databases">
        <title>Draft genome sequences of four alkaliphilic bacteria belonging to the Anaerobacillus genus.</title>
        <authorList>
            <person name="Bassil N.M."/>
            <person name="Lloyd J.R."/>
        </authorList>
    </citation>
    <scope>NUCLEOTIDE SEQUENCE [LARGE SCALE GENOMIC DNA]</scope>
    <source>
        <strain evidence="2 3">DSM 18345</strain>
    </source>
</reference>
<sequence length="645" mass="73975">MNVAKAIQTKEMFQKNLQLLSPWLRDSVLQVDETELWRRVQITYNDEGYPICRYRTENHSFQVTSNRPIEEAKKWCSSISVKGTGAIFMYGSGFGYPLFELFSQKQPHTLVVLFEQDIYLFTAMLYYFDLEPIISTQKISILIGDIEHFAKAFDHLFFSIVFANCTAPTLAFTPIAQRNFKTQYQKIHHYTFSQLGLFIFYIGNDHLDNLIGLHNLLANMKEIVENPYLSSLRNKYQDVPAFIIANGPSLDKNIDQLKKIKDKGLIISTESAIIPLMKHNIKPDILTIIERTKYTYTYHFENIDYPEDLALLCLGLVDKQVYPSFPGPKVPIFRNKEAINQWINKHVGDGSALDAGANVSHLALELAVYLGANPIVFVGQDYAYGPDGVTHSKDALYLEEKGKRAREILSSKPIVYVESNEGTMIPSNQLWVDFKNGLEQKIATHSYKTIINATEGGAKIKGTKCEKLSQVIETYCKKSIPYPVDELINNNKKMLSVTDRKRGLANFIKNVEEYIESFRKLSQEAAKGKQSCREMIRLSKSQEQEQYRSVYEVAYQEHINTFQRFIADDLTRCFSQQIIFVYYYLMNRVGMIDTPEKITEIFQVQHDFFHHLNMVCQSVSVHLENAIEPLSDIVTELGNEEGGST</sequence>